<dbReference type="EC" id="1.7.99.1" evidence="6"/>
<keyword evidence="8" id="KW-1185">Reference proteome</keyword>
<feature type="binding site" evidence="6">
    <location>
        <position position="251"/>
    </location>
    <ligand>
        <name>hybrid [4Fe-2O-2S] cluster</name>
        <dbReference type="ChEBI" id="CHEBI:60519"/>
    </ligand>
</feature>
<dbReference type="GeneID" id="78512877"/>
<keyword evidence="6" id="KW-0004">4Fe-4S</keyword>
<evidence type="ECO:0000256" key="5">
    <source>
        <dbReference type="ARBA" id="ARBA00023014"/>
    </source>
</evidence>
<evidence type="ECO:0000256" key="4">
    <source>
        <dbReference type="ARBA" id="ARBA00023004"/>
    </source>
</evidence>
<keyword evidence="4 6" id="KW-0408">Iron</keyword>
<dbReference type="Gene3D" id="1.20.1270.20">
    <property type="match status" value="2"/>
</dbReference>
<dbReference type="Gene3D" id="3.40.50.2030">
    <property type="match status" value="2"/>
</dbReference>
<comment type="function">
    <text evidence="6">Catalyzes the reduction of hydroxylamine to form NH(3) and H(2)O.</text>
</comment>
<dbReference type="KEGG" id="ols:Olsu_1489"/>
<dbReference type="SUPFAM" id="SSF56821">
    <property type="entry name" value="Prismane protein-like"/>
    <property type="match status" value="1"/>
</dbReference>
<accession>E1QWT5</accession>
<organism evidence="7 8">
    <name type="scientific">Olsenella uli (strain ATCC 49627 / DSM 7084 / CCUG 31166 / CIP 109912 / JCM 12494 / LMG 11480 / NCIMB 702895 / VPI D76D-27C)</name>
    <name type="common">Lactobacillus uli</name>
    <dbReference type="NCBI Taxonomy" id="633147"/>
    <lineage>
        <taxon>Bacteria</taxon>
        <taxon>Bacillati</taxon>
        <taxon>Actinomycetota</taxon>
        <taxon>Coriobacteriia</taxon>
        <taxon>Coriobacteriales</taxon>
        <taxon>Atopobiaceae</taxon>
        <taxon>Olsenella</taxon>
    </lineage>
</organism>
<keyword evidence="3 6" id="KW-0560">Oxidoreductase</keyword>
<feature type="binding site" evidence="6">
    <location>
        <position position="35"/>
    </location>
    <ligand>
        <name>[4Fe-4S] cluster</name>
        <dbReference type="ChEBI" id="CHEBI:49883"/>
    </ligand>
</feature>
<dbReference type="eggNOG" id="COG1151">
    <property type="taxonomic scope" value="Bacteria"/>
</dbReference>
<comment type="similarity">
    <text evidence="6">Belongs to the HCP family.</text>
</comment>
<dbReference type="NCBIfam" id="TIGR01703">
    <property type="entry name" value="hybrid_clust"/>
    <property type="match status" value="1"/>
</dbReference>
<keyword evidence="5 6" id="KW-0411">Iron-sulfur</keyword>
<dbReference type="GO" id="GO:0046872">
    <property type="term" value="F:metal ion binding"/>
    <property type="evidence" value="ECO:0007669"/>
    <property type="project" value="UniProtKB-KW"/>
</dbReference>
<comment type="catalytic activity">
    <reaction evidence="6">
        <text>A + NH4(+) + H2O = hydroxylamine + AH2 + H(+)</text>
        <dbReference type="Rhea" id="RHEA:22052"/>
        <dbReference type="ChEBI" id="CHEBI:13193"/>
        <dbReference type="ChEBI" id="CHEBI:15377"/>
        <dbReference type="ChEBI" id="CHEBI:15378"/>
        <dbReference type="ChEBI" id="CHEBI:15429"/>
        <dbReference type="ChEBI" id="CHEBI:17499"/>
        <dbReference type="ChEBI" id="CHEBI:28938"/>
        <dbReference type="EC" id="1.7.99.1"/>
    </reaction>
</comment>
<dbReference type="InterPro" id="IPR010048">
    <property type="entry name" value="Hydroxylam_reduct"/>
</dbReference>
<dbReference type="Proteomes" id="UP000000333">
    <property type="component" value="Chromosome"/>
</dbReference>
<dbReference type="PANTHER" id="PTHR30109:SF0">
    <property type="entry name" value="HYDROXYLAMINE REDUCTASE"/>
    <property type="match status" value="1"/>
</dbReference>
<sequence length="537" mass="56992">MVEATLTPERVQQMFCFQCEQTARGTGCTGKQGVCGKSAEVAGLEDQLTGAMIALSQGIVAGAAATAASDRAVMRGLFTCITNVDFDPASVQAAIDHVHAVKTAIAPFDTTPDFDMDALWNEGDEDVRSLKSLVLFGIRGTAAYAYHAAALGRSSRKVFDFFYKALAAIGSDTAADDLLVLVDEAGAVNLDCMAMLDEANTGTYGTPVPTIVPLTVEDGPFIVVTGHDLKDLEELLDQTDGTGVNVYTHGEMLPAHAYPELKRHPQLKGNFGTAWQNQQREFDNLPAPILWTTNCLMPPRKSYADRVWTTGVVDFPGCAHIDDTKGGAKDFSGVIDQAKRLGGYAEAQEFTGINGGHEVTCGFGHGSVLGVADKVIDAVKSGEIRHIFLVGGCDGAKPGRNYYTDFVKATPANSLVLTLACGKFRFNDLDLGTVVGLPRILDMGQCNDAYSAIQVAVALAKAFDCSVNELPLSIVLSWYEQKAVCVLLTLLHLGIKSIKLGPSLPAFVSPGVLDVLVKSYDIAPAGTVEDDLAGCLA</sequence>
<feature type="binding site" evidence="6">
    <location>
        <position position="19"/>
    </location>
    <ligand>
        <name>[4Fe-4S] cluster</name>
        <dbReference type="ChEBI" id="CHEBI:49883"/>
    </ligand>
</feature>
<dbReference type="InterPro" id="IPR016099">
    <property type="entry name" value="Prismane-like_a/b-sand"/>
</dbReference>
<evidence type="ECO:0000256" key="1">
    <source>
        <dbReference type="ARBA" id="ARBA00022490"/>
    </source>
</evidence>
<feature type="binding site" evidence="6">
    <location>
        <position position="16"/>
    </location>
    <ligand>
        <name>[4Fe-4S] cluster</name>
        <dbReference type="ChEBI" id="CHEBI:49883"/>
    </ligand>
</feature>
<comment type="subcellular location">
    <subcellularLocation>
        <location evidence="6">Cytoplasm</location>
    </subcellularLocation>
</comment>
<dbReference type="PANTHER" id="PTHR30109">
    <property type="entry name" value="HYDROXYLAMINE REDUCTASE"/>
    <property type="match status" value="1"/>
</dbReference>
<dbReference type="STRING" id="633147.Olsu_1489"/>
<dbReference type="HAMAP" id="MF_00069">
    <property type="entry name" value="Hydroxylam_reduct"/>
    <property type="match status" value="1"/>
</dbReference>
<comment type="cofactor">
    <cofactor evidence="6">
        <name>hybrid [4Fe-2O-2S] cluster</name>
        <dbReference type="ChEBI" id="CHEBI:60519"/>
    </cofactor>
    <text evidence="6">Binds 1 hybrid [4Fe-2O-2S] cluster.</text>
</comment>
<dbReference type="InterPro" id="IPR011254">
    <property type="entry name" value="Prismane-like_sf"/>
</dbReference>
<protein>
    <recommendedName>
        <fullName evidence="6">Hydroxylamine reductase</fullName>
        <ecNumber evidence="6">1.7.99.1</ecNumber>
    </recommendedName>
    <alternativeName>
        <fullName evidence="6">Hybrid-cluster protein</fullName>
        <shortName evidence="6">HCP</shortName>
    </alternativeName>
    <alternativeName>
        <fullName evidence="6">Prismane protein</fullName>
    </alternativeName>
</protein>
<dbReference type="GO" id="GO:0004601">
    <property type="term" value="F:peroxidase activity"/>
    <property type="evidence" value="ECO:0007669"/>
    <property type="project" value="TreeGrafter"/>
</dbReference>
<dbReference type="InterPro" id="IPR004137">
    <property type="entry name" value="HCP/CODH"/>
</dbReference>
<dbReference type="EMBL" id="CP002106">
    <property type="protein sequence ID" value="ADK68588.1"/>
    <property type="molecule type" value="Genomic_DNA"/>
</dbReference>
<feature type="modified residue" description="Cysteine persulfide" evidence="6">
    <location>
        <position position="393"/>
    </location>
</feature>
<evidence type="ECO:0000313" key="7">
    <source>
        <dbReference type="EMBL" id="ADK68588.1"/>
    </source>
</evidence>
<dbReference type="HOGENOM" id="CLU_038344_2_0_11"/>
<dbReference type="RefSeq" id="WP_013252340.1">
    <property type="nucleotide sequence ID" value="NC_014363.1"/>
</dbReference>
<feature type="binding site" description="via persulfide group" evidence="6">
    <location>
        <position position="393"/>
    </location>
    <ligand>
        <name>hybrid [4Fe-2O-2S] cluster</name>
        <dbReference type="ChEBI" id="CHEBI:60519"/>
    </ligand>
</feature>
<feature type="binding site" evidence="6">
    <location>
        <position position="480"/>
    </location>
    <ligand>
        <name>hybrid [4Fe-2O-2S] cluster</name>
        <dbReference type="ChEBI" id="CHEBI:60519"/>
    </ligand>
</feature>
<dbReference type="AlphaFoldDB" id="E1QWT5"/>
<dbReference type="FunFam" id="3.40.50.2030:FF:000001">
    <property type="entry name" value="Hydroxylamine reductase"/>
    <property type="match status" value="1"/>
</dbReference>
<evidence type="ECO:0000256" key="3">
    <source>
        <dbReference type="ARBA" id="ARBA00023002"/>
    </source>
</evidence>
<dbReference type="PIRSF" id="PIRSF000076">
    <property type="entry name" value="HCP"/>
    <property type="match status" value="1"/>
</dbReference>
<evidence type="ECO:0000313" key="8">
    <source>
        <dbReference type="Proteomes" id="UP000000333"/>
    </source>
</evidence>
<dbReference type="Pfam" id="PF03063">
    <property type="entry name" value="Prismane"/>
    <property type="match status" value="1"/>
</dbReference>
<proteinExistence type="inferred from homology"/>
<dbReference type="PATRIC" id="fig|633147.7.peg.29"/>
<feature type="binding site" evidence="6">
    <location>
        <position position="446"/>
    </location>
    <ligand>
        <name>hybrid [4Fe-2O-2S] cluster</name>
        <dbReference type="ChEBI" id="CHEBI:60519"/>
    </ligand>
</feature>
<dbReference type="GO" id="GO:0051539">
    <property type="term" value="F:4 iron, 4 sulfur cluster binding"/>
    <property type="evidence" value="ECO:0007669"/>
    <property type="project" value="UniProtKB-KW"/>
</dbReference>
<keyword evidence="2 6" id="KW-0479">Metal-binding</keyword>
<evidence type="ECO:0000256" key="6">
    <source>
        <dbReference type="HAMAP-Rule" id="MF_00069"/>
    </source>
</evidence>
<comment type="cofactor">
    <cofactor evidence="6">
        <name>[4Fe-4S] cluster</name>
        <dbReference type="ChEBI" id="CHEBI:49883"/>
    </cofactor>
    <text evidence="6">Binds 1 [4Fe-4S] cluster.</text>
</comment>
<feature type="binding site" evidence="6">
    <location>
        <position position="421"/>
    </location>
    <ligand>
        <name>hybrid [4Fe-2O-2S] cluster</name>
        <dbReference type="ChEBI" id="CHEBI:60519"/>
    </ligand>
</feature>
<reference evidence="7 8" key="1">
    <citation type="journal article" date="2010" name="Stand. Genomic Sci.">
        <title>Complete genome sequence of Olsenella uli type strain (VPI D76D-27C).</title>
        <authorList>
            <person name="Goker M."/>
            <person name="Held B."/>
            <person name="Lucas S."/>
            <person name="Nolan M."/>
            <person name="Yasawong M."/>
            <person name="Glavina Del Rio T."/>
            <person name="Tice H."/>
            <person name="Cheng J.F."/>
            <person name="Bruce D."/>
            <person name="Detter J.C."/>
            <person name="Tapia R."/>
            <person name="Han C."/>
            <person name="Goodwin L."/>
            <person name="Pitluck S."/>
            <person name="Liolios K."/>
            <person name="Ivanova N."/>
            <person name="Mavromatis K."/>
            <person name="Mikhailova N."/>
            <person name="Pati A."/>
            <person name="Chen A."/>
            <person name="Palaniappan K."/>
            <person name="Land M."/>
            <person name="Hauser L."/>
            <person name="Chang Y.J."/>
            <person name="Jeffries C.D."/>
            <person name="Rohde M."/>
            <person name="Sikorski J."/>
            <person name="Pukall R."/>
            <person name="Woyke T."/>
            <person name="Bristow J."/>
            <person name="Eisen J.A."/>
            <person name="Markowitz V."/>
            <person name="Hugenholtz P."/>
            <person name="Kyrpides N.C."/>
            <person name="Klenk H.P."/>
            <person name="Lapidus A."/>
        </authorList>
    </citation>
    <scope>NUCLEOTIDE SEQUENCE [LARGE SCALE GENOMIC DNA]</scope>
    <source>
        <strain evidence="8">ATCC 49627 / DSM 7084 / CIP 109912 / JCM 12494 / NCIMB 702895 / VPI D76D-27C</strain>
    </source>
</reference>
<keyword evidence="1 6" id="KW-0963">Cytoplasm</keyword>
<feature type="binding site" evidence="6">
    <location>
        <position position="28"/>
    </location>
    <ligand>
        <name>[4Fe-4S] cluster</name>
        <dbReference type="ChEBI" id="CHEBI:49883"/>
    </ligand>
</feature>
<feature type="binding site" evidence="6">
    <location>
        <position position="227"/>
    </location>
    <ligand>
        <name>hybrid [4Fe-2O-2S] cluster</name>
        <dbReference type="ChEBI" id="CHEBI:60519"/>
    </ligand>
</feature>
<feature type="binding site" evidence="6">
    <location>
        <position position="295"/>
    </location>
    <ligand>
        <name>hybrid [4Fe-2O-2S] cluster</name>
        <dbReference type="ChEBI" id="CHEBI:60519"/>
    </ligand>
</feature>
<dbReference type="InterPro" id="IPR016100">
    <property type="entry name" value="Prismane_a-bundle"/>
</dbReference>
<dbReference type="GO" id="GO:0005737">
    <property type="term" value="C:cytoplasm"/>
    <property type="evidence" value="ECO:0007669"/>
    <property type="project" value="UniProtKB-SubCell"/>
</dbReference>
<name>E1QWT5_OLSUV</name>
<dbReference type="GO" id="GO:0050418">
    <property type="term" value="F:hydroxylamine reductase activity"/>
    <property type="evidence" value="ECO:0007669"/>
    <property type="project" value="UniProtKB-UniRule"/>
</dbReference>
<dbReference type="GO" id="GO:0042542">
    <property type="term" value="P:response to hydrogen peroxide"/>
    <property type="evidence" value="ECO:0007669"/>
    <property type="project" value="TreeGrafter"/>
</dbReference>
<dbReference type="NCBIfam" id="NF003658">
    <property type="entry name" value="PRK05290.1"/>
    <property type="match status" value="1"/>
</dbReference>
<feature type="binding site" evidence="6">
    <location>
        <position position="482"/>
    </location>
    <ligand>
        <name>hybrid [4Fe-2O-2S] cluster</name>
        <dbReference type="ChEBI" id="CHEBI:60519"/>
    </ligand>
</feature>
<gene>
    <name evidence="6" type="primary">hcp</name>
    <name evidence="7" type="ordered locus">Olsu_1489</name>
</gene>
<evidence type="ECO:0000256" key="2">
    <source>
        <dbReference type="ARBA" id="ARBA00022723"/>
    </source>
</evidence>